<reference evidence="1" key="2">
    <citation type="journal article" date="2015" name="Data Brief">
        <title>Shoot transcriptome of the giant reed, Arundo donax.</title>
        <authorList>
            <person name="Barrero R.A."/>
            <person name="Guerrero F.D."/>
            <person name="Moolhuijzen P."/>
            <person name="Goolsby J.A."/>
            <person name="Tidwell J."/>
            <person name="Bellgard S.E."/>
            <person name="Bellgard M.I."/>
        </authorList>
    </citation>
    <scope>NUCLEOTIDE SEQUENCE</scope>
    <source>
        <tissue evidence="1">Shoot tissue taken approximately 20 cm above the soil surface</tissue>
    </source>
</reference>
<proteinExistence type="predicted"/>
<reference evidence="1" key="1">
    <citation type="submission" date="2014-09" db="EMBL/GenBank/DDBJ databases">
        <authorList>
            <person name="Magalhaes I.L.F."/>
            <person name="Oliveira U."/>
            <person name="Santos F.R."/>
            <person name="Vidigal T.H.D.A."/>
            <person name="Brescovit A.D."/>
            <person name="Santos A.J."/>
        </authorList>
    </citation>
    <scope>NUCLEOTIDE SEQUENCE</scope>
    <source>
        <tissue evidence="1">Shoot tissue taken approximately 20 cm above the soil surface</tissue>
    </source>
</reference>
<name>A0A0A8ZE79_ARUDO</name>
<dbReference type="EMBL" id="GBRH01261902">
    <property type="protein sequence ID" value="JAD35993.1"/>
    <property type="molecule type" value="Transcribed_RNA"/>
</dbReference>
<protein>
    <submittedName>
        <fullName evidence="1">Uncharacterized protein</fullName>
    </submittedName>
</protein>
<dbReference type="AlphaFoldDB" id="A0A0A8ZE79"/>
<evidence type="ECO:0000313" key="1">
    <source>
        <dbReference type="EMBL" id="JAD35993.1"/>
    </source>
</evidence>
<accession>A0A0A8ZE79</accession>
<sequence>MFWKDDNGFNPSEKSRREGNTSDLVHLFFVSKCIWSFL</sequence>
<organism evidence="1">
    <name type="scientific">Arundo donax</name>
    <name type="common">Giant reed</name>
    <name type="synonym">Donax arundinaceus</name>
    <dbReference type="NCBI Taxonomy" id="35708"/>
    <lineage>
        <taxon>Eukaryota</taxon>
        <taxon>Viridiplantae</taxon>
        <taxon>Streptophyta</taxon>
        <taxon>Embryophyta</taxon>
        <taxon>Tracheophyta</taxon>
        <taxon>Spermatophyta</taxon>
        <taxon>Magnoliopsida</taxon>
        <taxon>Liliopsida</taxon>
        <taxon>Poales</taxon>
        <taxon>Poaceae</taxon>
        <taxon>PACMAD clade</taxon>
        <taxon>Arundinoideae</taxon>
        <taxon>Arundineae</taxon>
        <taxon>Arundo</taxon>
    </lineage>
</organism>